<feature type="domain" description="SIS" evidence="2">
    <location>
        <begin position="30"/>
        <end position="181"/>
    </location>
</feature>
<dbReference type="CDD" id="cd05009">
    <property type="entry name" value="SIS_GlmS_GlmD_2"/>
    <property type="match status" value="1"/>
</dbReference>
<dbReference type="Proteomes" id="UP000194857">
    <property type="component" value="Unassembled WGS sequence"/>
</dbReference>
<reference evidence="4 5" key="1">
    <citation type="submission" date="2017-05" db="EMBL/GenBank/DDBJ databases">
        <authorList>
            <person name="Song R."/>
            <person name="Chenine A.L."/>
            <person name="Ruprecht R.M."/>
        </authorList>
    </citation>
    <scope>NUCLEOTIDE SEQUENCE [LARGE SCALE GENOMIC DNA]</scope>
    <source>
        <strain evidence="4 5">S567_C10_BS</strain>
    </source>
</reference>
<dbReference type="GO" id="GO:0097367">
    <property type="term" value="F:carbohydrate derivative binding"/>
    <property type="evidence" value="ECO:0007669"/>
    <property type="project" value="InterPro"/>
</dbReference>
<dbReference type="RefSeq" id="WP_003119309.1">
    <property type="nucleotide sequence ID" value="NZ_AP031604.1"/>
</dbReference>
<sequence>MTSLMLEEALSAAAVASRQLAVLDACLPALGQRLREVDPNLALTVARGSSDHAASYFAYLAMQHAGLPVASLPMSVVTLNRSPLRVAGQAVFAFSQSGQSPDLVDSLRILRERGALGIALVNAEDSPLEAASEFVVPLCAGTERSVAATKSFIATLSASARLLAHWQRDNALLAAGQGLAAGLEQAARLDWSPAIEALRDCQRLMVIGRGAGYAIAQEAALKFKETSAIQAEAFSSAEVRHGPMALVEERYPLLVFAPRGPEQEGLLALAEDMRQRGAQVLLAAPDDIAERDLPLQRAAHPALDPILAIQSFYVMAAGLAEARGMDPDQPRHLSKVTRTH</sequence>
<comment type="caution">
    <text evidence="4">The sequence shown here is derived from an EMBL/GenBank/DDBJ whole genome shotgun (WGS) entry which is preliminary data.</text>
</comment>
<dbReference type="EMBL" id="WXZT01000001">
    <property type="protein sequence ID" value="MZZ10884.1"/>
    <property type="molecule type" value="Genomic_DNA"/>
</dbReference>
<dbReference type="AlphaFoldDB" id="A0A069Q6H5"/>
<keyword evidence="1" id="KW-0677">Repeat</keyword>
<evidence type="ECO:0000259" key="2">
    <source>
        <dbReference type="PROSITE" id="PS51464"/>
    </source>
</evidence>
<dbReference type="PROSITE" id="PS51464">
    <property type="entry name" value="SIS"/>
    <property type="match status" value="2"/>
</dbReference>
<reference evidence="3" key="2">
    <citation type="submission" date="2020-01" db="EMBL/GenBank/DDBJ databases">
        <title>Bacteria Cultured from War Wounds Associated with the Conflict in Eastern Ukraine.</title>
        <authorList>
            <person name="Snesrud E."/>
            <person name="Galac M.R."/>
            <person name="Mc Gann P."/>
            <person name="Valentine K."/>
            <person name="Viacheslav K."/>
        </authorList>
    </citation>
    <scope>NUCLEOTIDE SEQUENCE</scope>
    <source>
        <strain evidence="3">VNMU148</strain>
    </source>
</reference>
<dbReference type="EMBL" id="NFFZ01000008">
    <property type="protein sequence ID" value="OTI60871.1"/>
    <property type="molecule type" value="Genomic_DNA"/>
</dbReference>
<evidence type="ECO:0000313" key="5">
    <source>
        <dbReference type="Proteomes" id="UP000194857"/>
    </source>
</evidence>
<evidence type="ECO:0000313" key="4">
    <source>
        <dbReference type="EMBL" id="OTI60871.1"/>
    </source>
</evidence>
<dbReference type="InterPro" id="IPR046348">
    <property type="entry name" value="SIS_dom_sf"/>
</dbReference>
<organism evidence="4 5">
    <name type="scientific">Pseudomonas aeruginosa</name>
    <dbReference type="NCBI Taxonomy" id="287"/>
    <lineage>
        <taxon>Bacteria</taxon>
        <taxon>Pseudomonadati</taxon>
        <taxon>Pseudomonadota</taxon>
        <taxon>Gammaproteobacteria</taxon>
        <taxon>Pseudomonadales</taxon>
        <taxon>Pseudomonadaceae</taxon>
        <taxon>Pseudomonas</taxon>
    </lineage>
</organism>
<evidence type="ECO:0000313" key="3">
    <source>
        <dbReference type="EMBL" id="MZZ10884.1"/>
    </source>
</evidence>
<dbReference type="PANTHER" id="PTHR10937:SF8">
    <property type="entry name" value="AMINOTRANSFERASE-RELATED"/>
    <property type="match status" value="1"/>
</dbReference>
<protein>
    <submittedName>
        <fullName evidence="4">Iron dicitrate transport regulator FecR</fullName>
    </submittedName>
    <submittedName>
        <fullName evidence="3">SIS domain-containing protein</fullName>
    </submittedName>
</protein>
<dbReference type="CDD" id="cd05008">
    <property type="entry name" value="SIS_GlmS_GlmD_1"/>
    <property type="match status" value="1"/>
</dbReference>
<name>A0A069Q6H5_PSEAI</name>
<accession>A0A069Q6H5</accession>
<dbReference type="Pfam" id="PF01380">
    <property type="entry name" value="SIS"/>
    <property type="match status" value="2"/>
</dbReference>
<dbReference type="SUPFAM" id="SSF53697">
    <property type="entry name" value="SIS domain"/>
    <property type="match status" value="1"/>
</dbReference>
<feature type="domain" description="SIS" evidence="2">
    <location>
        <begin position="194"/>
        <end position="330"/>
    </location>
</feature>
<dbReference type="PANTHER" id="PTHR10937">
    <property type="entry name" value="GLUCOSAMINE--FRUCTOSE-6-PHOSPHATE AMINOTRANSFERASE, ISOMERIZING"/>
    <property type="match status" value="1"/>
</dbReference>
<gene>
    <name evidence="4" type="ORF">CAZ10_17470</name>
    <name evidence="3" type="ORF">GUL26_01355</name>
</gene>
<dbReference type="InterPro" id="IPR035490">
    <property type="entry name" value="GlmS/FrlB_SIS"/>
</dbReference>
<dbReference type="Proteomes" id="UP000644192">
    <property type="component" value="Unassembled WGS sequence"/>
</dbReference>
<dbReference type="eggNOG" id="COG2222">
    <property type="taxonomic scope" value="Bacteria"/>
</dbReference>
<proteinExistence type="predicted"/>
<dbReference type="GO" id="GO:1901135">
    <property type="term" value="P:carbohydrate derivative metabolic process"/>
    <property type="evidence" value="ECO:0007669"/>
    <property type="project" value="InterPro"/>
</dbReference>
<evidence type="ECO:0000256" key="1">
    <source>
        <dbReference type="ARBA" id="ARBA00022737"/>
    </source>
</evidence>
<dbReference type="Gene3D" id="3.40.50.10490">
    <property type="entry name" value="Glucose-6-phosphate isomerase like protein, domain 1"/>
    <property type="match status" value="2"/>
</dbReference>
<dbReference type="InterPro" id="IPR001347">
    <property type="entry name" value="SIS_dom"/>
</dbReference>
<dbReference type="InterPro" id="IPR035466">
    <property type="entry name" value="GlmS/AgaS_SIS"/>
</dbReference>